<name>A0ABY7E0L5_MYAAR</name>
<protein>
    <submittedName>
        <fullName evidence="5">MBB1A-like protein</fullName>
    </submittedName>
</protein>
<feature type="compositionally biased region" description="Polar residues" evidence="4">
    <location>
        <begin position="901"/>
        <end position="913"/>
    </location>
</feature>
<dbReference type="PANTHER" id="PTHR13213">
    <property type="entry name" value="MYB-BINDING PROTEIN 1A FAMILY MEMBER"/>
    <property type="match status" value="1"/>
</dbReference>
<feature type="compositionally biased region" description="Basic residues" evidence="4">
    <location>
        <begin position="984"/>
        <end position="994"/>
    </location>
</feature>
<dbReference type="EMBL" id="CP111015">
    <property type="protein sequence ID" value="WAR02041.1"/>
    <property type="molecule type" value="Genomic_DNA"/>
</dbReference>
<dbReference type="InterPro" id="IPR016024">
    <property type="entry name" value="ARM-type_fold"/>
</dbReference>
<evidence type="ECO:0000256" key="3">
    <source>
        <dbReference type="ARBA" id="ARBA00023242"/>
    </source>
</evidence>
<sequence length="1062" mass="117930">MLTIRLFSQNANDEAFRGKFAYNEAFWGKFAYNEAFSGNVTNNGVINGLNSDVKYAVNRLVQGLSSGRKFARQGFSTALCQTLRVIENVDSQLVLTVIKEKSKPLLAGKPSKAEVSNVYLGQVCGMLALVNSGRLYKDGDGAVGQVVEQLLKLGREKSQLQQLCASGLAQIISKASQNTFKQSILPHLEEDVKSGWKDCSPDRLLLLIYIDKYHNAIVKKKLKEHWGDGHIVVEKNFKQLADIVWRSSSFHPLVHVAVDELLSSVVDRGQDLVKFWTTVARPLLAVNATAPKKILGLHIFEKLLPNLKNEKQVSALVNHITNCENSEVQLAVVKCLTSKPGSCLLDKFTGTNILAKIMTGLQPKAQEIVIEELMKAITLQSNWIMPKESSHIAESLQWCTKELTMFVTNDNTESPLQLKILQLCKVQSGELPAGVSRMAQLNNHLDVLNGLVQYANQLLSSPEHVQLRTSQHTDERKSEEKMTGSHAFELLFFHTGLQLFVETEAAIESLQDLHVYGPAWIEVVTELLLSLMFKGSVLSRNVANVVMSALAQNVTPEALQLIVDEEEEDVELSDTEMFQLDEVLAAAFRSMKKSGRGDKDRKKQLNTFKSRVLDLVDVLIKHHPTPTVLKTFLLPLVDRVEGGVRKQQEVSLGNRARSTLALMFKVKKLEPDFDVDKDELLDLFGQLLKYASKVSLPALVTDIAKACVLIIRMVSENSGPSPLKTRAKAAQHPKPIGQYVDSVVAMVRAAMLDLFSHKSGHCPPAVFHVLLPRFTTQAASILASMINKQVVHEVNEDDWSKFLKSWKKQFSEILEEPETEKLDALRSQLNQEGRGHLNKICPRQQHGGCSKKKKKEKKRKQKDAIQENGSHSPGKKSRHENGIPDEDSDELGDEVDAMNVEVNNVQSFGNLEASTPSPSKKKKKKKRSKSQSEGDKSIVNDSLSNEVAMDVDVNDEGDDALTTSVEVKCKLDDATVGENELSKSAKKKKKRKSRAGGDDSMNEMGQVSSDLVSSNENVTEKQNESDIAKMKDDLNASNISTPGKKKHKKNKRKSLDQGHLPS</sequence>
<feature type="compositionally biased region" description="Basic and acidic residues" evidence="4">
    <location>
        <begin position="1018"/>
        <end position="1034"/>
    </location>
</feature>
<dbReference type="PANTHER" id="PTHR13213:SF2">
    <property type="entry name" value="MYB-BINDING PROTEIN 1A"/>
    <property type="match status" value="1"/>
</dbReference>
<evidence type="ECO:0000313" key="6">
    <source>
        <dbReference type="Proteomes" id="UP001164746"/>
    </source>
</evidence>
<keyword evidence="6" id="KW-1185">Reference proteome</keyword>
<dbReference type="Proteomes" id="UP001164746">
    <property type="component" value="Chromosome 4"/>
</dbReference>
<feature type="compositionally biased region" description="Acidic residues" evidence="4">
    <location>
        <begin position="883"/>
        <end position="896"/>
    </location>
</feature>
<reference evidence="5" key="1">
    <citation type="submission" date="2022-11" db="EMBL/GenBank/DDBJ databases">
        <title>Centuries of genome instability and evolution in soft-shell clam transmissible cancer (bioRxiv).</title>
        <authorList>
            <person name="Hart S.F.M."/>
            <person name="Yonemitsu M.A."/>
            <person name="Giersch R.M."/>
            <person name="Beal B.F."/>
            <person name="Arriagada G."/>
            <person name="Davis B.W."/>
            <person name="Ostrander E.A."/>
            <person name="Goff S.P."/>
            <person name="Metzger M.J."/>
        </authorList>
    </citation>
    <scope>NUCLEOTIDE SEQUENCE</scope>
    <source>
        <strain evidence="5">MELC-2E11</strain>
        <tissue evidence="5">Siphon/mantle</tissue>
    </source>
</reference>
<evidence type="ECO:0000313" key="5">
    <source>
        <dbReference type="EMBL" id="WAR02041.1"/>
    </source>
</evidence>
<dbReference type="InterPro" id="IPR007015">
    <property type="entry name" value="DNA_pol_V/MYBBP1A"/>
</dbReference>
<dbReference type="Pfam" id="PF04931">
    <property type="entry name" value="DNA_pol_phi"/>
    <property type="match status" value="2"/>
</dbReference>
<evidence type="ECO:0000256" key="1">
    <source>
        <dbReference type="ARBA" id="ARBA00004123"/>
    </source>
</evidence>
<comment type="similarity">
    <text evidence="2">Belongs to the MYBBP1A family.</text>
</comment>
<feature type="compositionally biased region" description="Basic residues" evidence="4">
    <location>
        <begin position="1043"/>
        <end position="1052"/>
    </location>
</feature>
<feature type="compositionally biased region" description="Basic residues" evidence="4">
    <location>
        <begin position="849"/>
        <end position="861"/>
    </location>
</feature>
<gene>
    <name evidence="5" type="ORF">MAR_008599</name>
</gene>
<organism evidence="5 6">
    <name type="scientific">Mya arenaria</name>
    <name type="common">Soft-shell clam</name>
    <dbReference type="NCBI Taxonomy" id="6604"/>
    <lineage>
        <taxon>Eukaryota</taxon>
        <taxon>Metazoa</taxon>
        <taxon>Spiralia</taxon>
        <taxon>Lophotrochozoa</taxon>
        <taxon>Mollusca</taxon>
        <taxon>Bivalvia</taxon>
        <taxon>Autobranchia</taxon>
        <taxon>Heteroconchia</taxon>
        <taxon>Euheterodonta</taxon>
        <taxon>Imparidentia</taxon>
        <taxon>Neoheterodontei</taxon>
        <taxon>Myida</taxon>
        <taxon>Myoidea</taxon>
        <taxon>Myidae</taxon>
        <taxon>Mya</taxon>
    </lineage>
</organism>
<evidence type="ECO:0000256" key="4">
    <source>
        <dbReference type="SAM" id="MobiDB-lite"/>
    </source>
</evidence>
<feature type="compositionally biased region" description="Basic residues" evidence="4">
    <location>
        <begin position="919"/>
        <end position="929"/>
    </location>
</feature>
<proteinExistence type="inferred from homology"/>
<dbReference type="SUPFAM" id="SSF48371">
    <property type="entry name" value="ARM repeat"/>
    <property type="match status" value="1"/>
</dbReference>
<comment type="subcellular location">
    <subcellularLocation>
        <location evidence="1">Nucleus</location>
    </subcellularLocation>
</comment>
<accession>A0ABY7E0L5</accession>
<keyword evidence="3" id="KW-0539">Nucleus</keyword>
<feature type="region of interest" description="Disordered" evidence="4">
    <location>
        <begin position="835"/>
        <end position="1062"/>
    </location>
</feature>
<evidence type="ECO:0000256" key="2">
    <source>
        <dbReference type="ARBA" id="ARBA00006809"/>
    </source>
</evidence>
<feature type="compositionally biased region" description="Polar residues" evidence="4">
    <location>
        <begin position="1003"/>
        <end position="1017"/>
    </location>
</feature>